<comment type="caution">
    <text evidence="2">The sequence shown here is derived from an EMBL/GenBank/DDBJ whole genome shotgun (WGS) entry which is preliminary data.</text>
</comment>
<evidence type="ECO:0000313" key="3">
    <source>
        <dbReference type="Proteomes" id="UP000441717"/>
    </source>
</evidence>
<evidence type="ECO:0000313" key="2">
    <source>
        <dbReference type="EMBL" id="MQL51826.1"/>
    </source>
</evidence>
<feature type="compositionally biased region" description="Low complexity" evidence="1">
    <location>
        <begin position="208"/>
        <end position="219"/>
    </location>
</feature>
<dbReference type="AlphaFoldDB" id="A0A6N7IP75"/>
<protein>
    <submittedName>
        <fullName evidence="2">Uncharacterized protein</fullName>
    </submittedName>
</protein>
<dbReference type="OrthoDB" id="2109687at2"/>
<feature type="region of interest" description="Disordered" evidence="1">
    <location>
        <begin position="171"/>
        <end position="228"/>
    </location>
</feature>
<name>A0A6N7IP75_9FIRM</name>
<evidence type="ECO:0000256" key="1">
    <source>
        <dbReference type="SAM" id="MobiDB-lite"/>
    </source>
</evidence>
<proteinExistence type="predicted"/>
<gene>
    <name evidence="2" type="ORF">GFC01_06020</name>
</gene>
<sequence length="842" mass="91911">MGGGSKKKKSVHALGAGAGAAISPALAPEAPEPGISSGVTATMWGLYWNWQSDAYKKYQAGEISAVELYTQANGTAQKLGIPVPLGIEHLAVLSSDQEKLKKEMAPFVETGEVQKPLNFDYIGVVPIDSDFWGSYDEEYAKFLEGKITYEQFQENLKNEAVKQGYVNAEAVQGEQEPSGPSSVSGVSGSTHPAQPADEPAGADKGEGSPEAAEATAVSPPVSPPAWLLDASPVNEEFWSEVAESGPLGRPLMVAGPDIEDQTLTATMFSDPGGDPGKDRLVLFGKIREESEAKLLDALDLEGGHVMKVKKQVEQVKPLPVDEQEGYYQQLLKVAKSVNHHTGEGKDNVIPDHTLKGMVELRTKLEKLQGSAQDEMTKAMIQNYLDQLKTVEVAVAAKTKAPKVTQFTAPQLVEVEEEVVVPNASGEGLAAKKRTGSRIAANDAGGRSVWDGQRETNQFYGVEYAIDLGNGYQAVYHPNDDSVPFSFRGTIEVISPPGVKDGREALQKLKSLHLHAEPPASAQEAEVMYLERNIWAQGYDKDPEYMAINQGLENLALKQEARLVSQLEAVSGLSQEEQLILAKELILQNERSLLAEKTRSLKRFFEKKLGLAPGGLEKLPSYRPVPGAAQQKKGFHFWNRFDLTSEAVRQKTKGYVITHKLEGVGSDHKTSSKADVLCRIIENGGVLASTELRRRMGVKHSGMSSSEDMKTGGASYAFTFFRKASQQKSYDIVWDPETLLTRSDWFATKQDDFGATNPKDHHYGKSGRTRKVEDLPDYAKDANAGSLRAQVMFKNGIDLLGEHAPKYIFVNTEADRQKVLASFAKAGVKELKGRPVEDVVRVR</sequence>
<dbReference type="Proteomes" id="UP000441717">
    <property type="component" value="Unassembled WGS sequence"/>
</dbReference>
<dbReference type="RefSeq" id="WP_152945764.1">
    <property type="nucleotide sequence ID" value="NZ_WHYR01000012.1"/>
</dbReference>
<accession>A0A6N7IP75</accession>
<keyword evidence="3" id="KW-1185">Reference proteome</keyword>
<reference evidence="2 3" key="1">
    <citation type="submission" date="2019-10" db="EMBL/GenBank/DDBJ databases">
        <title>Comparative genomics of sulfur disproportionating microorganisms.</title>
        <authorList>
            <person name="Ward L.M."/>
            <person name="Bertran E."/>
            <person name="Johnston D."/>
        </authorList>
    </citation>
    <scope>NUCLEOTIDE SEQUENCE [LARGE SCALE GENOMIC DNA]</scope>
    <source>
        <strain evidence="2 3">DSM 14055</strain>
    </source>
</reference>
<organism evidence="2 3">
    <name type="scientific">Desulfofundulus thermobenzoicus</name>
    <dbReference type="NCBI Taxonomy" id="29376"/>
    <lineage>
        <taxon>Bacteria</taxon>
        <taxon>Bacillati</taxon>
        <taxon>Bacillota</taxon>
        <taxon>Clostridia</taxon>
        <taxon>Eubacteriales</taxon>
        <taxon>Peptococcaceae</taxon>
        <taxon>Desulfofundulus</taxon>
    </lineage>
</organism>
<dbReference type="EMBL" id="WHYR01000012">
    <property type="protein sequence ID" value="MQL51826.1"/>
    <property type="molecule type" value="Genomic_DNA"/>
</dbReference>
<feature type="compositionally biased region" description="Low complexity" evidence="1">
    <location>
        <begin position="177"/>
        <end position="189"/>
    </location>
</feature>